<name>A0A8A3P366_9HELO</name>
<accession>A0A8A3P366</accession>
<evidence type="ECO:0000313" key="2">
    <source>
        <dbReference type="Proteomes" id="UP000672032"/>
    </source>
</evidence>
<keyword evidence="2" id="KW-1185">Reference proteome</keyword>
<dbReference type="EMBL" id="CP063406">
    <property type="protein sequence ID" value="QSZ31542.1"/>
    <property type="molecule type" value="Genomic_DNA"/>
</dbReference>
<organism evidence="1 2">
    <name type="scientific">Monilinia vaccinii-corymbosi</name>
    <dbReference type="NCBI Taxonomy" id="61207"/>
    <lineage>
        <taxon>Eukaryota</taxon>
        <taxon>Fungi</taxon>
        <taxon>Dikarya</taxon>
        <taxon>Ascomycota</taxon>
        <taxon>Pezizomycotina</taxon>
        <taxon>Leotiomycetes</taxon>
        <taxon>Helotiales</taxon>
        <taxon>Sclerotiniaceae</taxon>
        <taxon>Monilinia</taxon>
    </lineage>
</organism>
<reference evidence="1" key="1">
    <citation type="submission" date="2020-10" db="EMBL/GenBank/DDBJ databases">
        <title>Genome Sequence of Monilinia vaccinii-corymbosi Sheds Light on Mummy Berry Disease Infection of Blueberry and Mating Type.</title>
        <authorList>
            <person name="Yow A.G."/>
            <person name="Zhang Y."/>
            <person name="Bansal K."/>
            <person name="Eacker S.M."/>
            <person name="Sullivan S."/>
            <person name="Liachko I."/>
            <person name="Cubeta M.A."/>
            <person name="Rollins J.A."/>
            <person name="Ashrafi H."/>
        </authorList>
    </citation>
    <scope>NUCLEOTIDE SEQUENCE</scope>
    <source>
        <strain evidence="1">RL-1</strain>
    </source>
</reference>
<evidence type="ECO:0000313" key="1">
    <source>
        <dbReference type="EMBL" id="QSZ31542.1"/>
    </source>
</evidence>
<sequence length="15" mass="1639">MLDAGHQGRQIVARS</sequence>
<gene>
    <name evidence="1" type="ORF">DSL72_001109</name>
</gene>
<dbReference type="Proteomes" id="UP000672032">
    <property type="component" value="Chromosome 2"/>
</dbReference>
<proteinExistence type="predicted"/>
<protein>
    <submittedName>
        <fullName evidence="1">Uncharacterized protein</fullName>
    </submittedName>
</protein>